<dbReference type="KEGG" id="smy:BJP26_03525"/>
<gene>
    <name evidence="1" type="ORF">AVM11_03305</name>
</gene>
<dbReference type="STRING" id="621456.BJP26_03525"/>
<organism evidence="1 2">
    <name type="scientific">Sphingomonas melonis TY</name>
    <dbReference type="NCBI Taxonomy" id="621456"/>
    <lineage>
        <taxon>Bacteria</taxon>
        <taxon>Pseudomonadati</taxon>
        <taxon>Pseudomonadota</taxon>
        <taxon>Alphaproteobacteria</taxon>
        <taxon>Sphingomonadales</taxon>
        <taxon>Sphingomonadaceae</taxon>
        <taxon>Sphingomonas</taxon>
    </lineage>
</organism>
<evidence type="ECO:0000313" key="1">
    <source>
        <dbReference type="EMBL" id="KZB95314.1"/>
    </source>
</evidence>
<protein>
    <submittedName>
        <fullName evidence="1">Uncharacterized protein</fullName>
    </submittedName>
</protein>
<dbReference type="GeneID" id="93796990"/>
<name>A0A175Y3B6_9SPHN</name>
<dbReference type="RefSeq" id="WP_017980598.1">
    <property type="nucleotide sequence ID" value="NZ_CP017578.1"/>
</dbReference>
<dbReference type="EMBL" id="LQCK02000012">
    <property type="protein sequence ID" value="KZB95314.1"/>
    <property type="molecule type" value="Genomic_DNA"/>
</dbReference>
<dbReference type="Proteomes" id="UP000078460">
    <property type="component" value="Unassembled WGS sequence"/>
</dbReference>
<proteinExistence type="predicted"/>
<evidence type="ECO:0000313" key="2">
    <source>
        <dbReference type="Proteomes" id="UP000078460"/>
    </source>
</evidence>
<dbReference type="AlphaFoldDB" id="A0A175Y3B6"/>
<accession>A0A175Y3B6</accession>
<keyword evidence="2" id="KW-1185">Reference proteome</keyword>
<sequence>MTRRLTRPQRRALATLDPVILRQFADLQAQGVAWATLVSLMRDAPGRPALARQVDLKPATWLKVPYISFFRLTDAGIARQNL</sequence>
<reference evidence="1" key="1">
    <citation type="submission" date="2016-03" db="EMBL/GenBank/DDBJ databases">
        <title>Sphingomonas melonis TY, whole genome shotgun sequencing.</title>
        <authorList>
            <person name="Wang H."/>
            <person name="Zhu P."/>
        </authorList>
    </citation>
    <scope>NUCLEOTIDE SEQUENCE [LARGE SCALE GENOMIC DNA]</scope>
    <source>
        <strain evidence="1">TY</strain>
    </source>
</reference>
<comment type="caution">
    <text evidence="1">The sequence shown here is derived from an EMBL/GenBank/DDBJ whole genome shotgun (WGS) entry which is preliminary data.</text>
</comment>